<dbReference type="Proteomes" id="UP000638986">
    <property type="component" value="Unassembled WGS sequence"/>
</dbReference>
<dbReference type="EMBL" id="JADTXM010000029">
    <property type="protein sequence ID" value="MBH3441831.1"/>
    <property type="molecule type" value="Genomic_DNA"/>
</dbReference>
<feature type="transmembrane region" description="Helical" evidence="1">
    <location>
        <begin position="32"/>
        <end position="54"/>
    </location>
</feature>
<proteinExistence type="predicted"/>
<keyword evidence="1" id="KW-0472">Membrane</keyword>
<protein>
    <submittedName>
        <fullName evidence="2">DUF2511 domain-containing protein</fullName>
    </submittedName>
</protein>
<organism evidence="2 3">
    <name type="scientific">Pseudomonas luteola</name>
    <dbReference type="NCBI Taxonomy" id="47886"/>
    <lineage>
        <taxon>Bacteria</taxon>
        <taxon>Pseudomonadati</taxon>
        <taxon>Pseudomonadota</taxon>
        <taxon>Gammaproteobacteria</taxon>
        <taxon>Pseudomonadales</taxon>
        <taxon>Pseudomonadaceae</taxon>
        <taxon>Pseudomonas</taxon>
    </lineage>
</organism>
<dbReference type="InterPro" id="IPR019648">
    <property type="entry name" value="YebY"/>
</dbReference>
<evidence type="ECO:0000313" key="2">
    <source>
        <dbReference type="EMBL" id="MBH3441831.1"/>
    </source>
</evidence>
<reference evidence="2 3" key="1">
    <citation type="submission" date="2020-11" db="EMBL/GenBank/DDBJ databases">
        <title>Enhanced detection system for hospital associated transmission using whole genome sequencing surveillance.</title>
        <authorList>
            <person name="Harrison L.H."/>
            <person name="Van Tyne D."/>
            <person name="Marsh J.W."/>
            <person name="Griffith M.P."/>
            <person name="Snyder D.J."/>
            <person name="Cooper V.S."/>
            <person name="Mustapha M."/>
        </authorList>
    </citation>
    <scope>NUCLEOTIDE SEQUENCE [LARGE SCALE GENOMIC DNA]</scope>
    <source>
        <strain evidence="2 3">PSB00013</strain>
    </source>
</reference>
<name>A0ABS0MYP4_PSELU</name>
<evidence type="ECO:0000313" key="3">
    <source>
        <dbReference type="Proteomes" id="UP000638986"/>
    </source>
</evidence>
<accession>A0ABS0MYP4</accession>
<evidence type="ECO:0000256" key="1">
    <source>
        <dbReference type="SAM" id="Phobius"/>
    </source>
</evidence>
<keyword evidence="1" id="KW-1133">Transmembrane helix</keyword>
<gene>
    <name evidence="2" type="ORF">I5Q09_24435</name>
</gene>
<dbReference type="RefSeq" id="WP_197873548.1">
    <property type="nucleotide sequence ID" value="NZ_JADTXM010000029.1"/>
</dbReference>
<dbReference type="Pfam" id="PF10709">
    <property type="entry name" value="DUF2511"/>
    <property type="match status" value="1"/>
</dbReference>
<keyword evidence="1" id="KW-0812">Transmembrane</keyword>
<comment type="caution">
    <text evidence="2">The sequence shown here is derived from an EMBL/GenBank/DDBJ whole genome shotgun (WGS) entry which is preliminary data.</text>
</comment>
<sequence>MALTTCRECKYQVADSAKTCPSCGVKDPGKRWYHFVGGLVFLIVLVTVVMKFMFPSAEANGLTITKAEYTEKWPLTVDEVELACEAPTMIVVKANAITYALNGSARTHAQKYGWEDFEQIWRTDPASEGTGTSWKIPPTGLIAKGMELCKQS</sequence>